<proteinExistence type="predicted"/>
<dbReference type="OrthoDB" id="7345863at2"/>
<organism evidence="1 2">
    <name type="scientific">Sulfitobacter guttiformis</name>
    <dbReference type="NCBI Taxonomy" id="74349"/>
    <lineage>
        <taxon>Bacteria</taxon>
        <taxon>Pseudomonadati</taxon>
        <taxon>Pseudomonadota</taxon>
        <taxon>Alphaproteobacteria</taxon>
        <taxon>Rhodobacterales</taxon>
        <taxon>Roseobacteraceae</taxon>
        <taxon>Sulfitobacter</taxon>
    </lineage>
</organism>
<keyword evidence="2" id="KW-1185">Reference proteome</keyword>
<name>A0A420DJH7_9RHOB</name>
<dbReference type="SUPFAM" id="SSF51197">
    <property type="entry name" value="Clavaminate synthase-like"/>
    <property type="match status" value="1"/>
</dbReference>
<evidence type="ECO:0000313" key="1">
    <source>
        <dbReference type="EMBL" id="RKE94355.1"/>
    </source>
</evidence>
<gene>
    <name evidence="1" type="ORF">C8N30_3480</name>
</gene>
<dbReference type="RefSeq" id="WP_025061610.1">
    <property type="nucleotide sequence ID" value="NZ_RAQK01000002.1"/>
</dbReference>
<dbReference type="STRING" id="1443111.Z949_994"/>
<dbReference type="AlphaFoldDB" id="A0A420DJH7"/>
<sequence length="251" mass="27811">MINRTDGFTVFDPDPDTARWAQAAVVEARKVATDPAMHGPENLRHGKTWFVGVDLLPNDAAGLIGGVALRGPWHEHVPDLPLHQAQVSIIYPGYPQQDPDESDANHRYRRQRSAAHVDGLLPVGPARRRFAREFHAYILSIPLNNVAGSPTTVWRGSHRIMQAALRKAIGSHDPAQVDITEVYKDARREVFATCEEIPLILGTGQSALLHPFVLHGTQEWRNCADPQGEGRMIAFFRPQYTGGAAQWLSTP</sequence>
<accession>A0A420DJH7</accession>
<comment type="caution">
    <text evidence="1">The sequence shown here is derived from an EMBL/GenBank/DDBJ whole genome shotgun (WGS) entry which is preliminary data.</text>
</comment>
<evidence type="ECO:0008006" key="3">
    <source>
        <dbReference type="Google" id="ProtNLM"/>
    </source>
</evidence>
<protein>
    <recommendedName>
        <fullName evidence="3">Phytanoyl-CoA dioxygenase PhyH</fullName>
    </recommendedName>
</protein>
<dbReference type="EMBL" id="RAQK01000002">
    <property type="protein sequence ID" value="RKE94355.1"/>
    <property type="molecule type" value="Genomic_DNA"/>
</dbReference>
<evidence type="ECO:0000313" key="2">
    <source>
        <dbReference type="Proteomes" id="UP000284407"/>
    </source>
</evidence>
<reference evidence="1 2" key="1">
    <citation type="submission" date="2018-09" db="EMBL/GenBank/DDBJ databases">
        <title>Genomic Encyclopedia of Archaeal and Bacterial Type Strains, Phase II (KMG-II): from individual species to whole genera.</title>
        <authorList>
            <person name="Goeker M."/>
        </authorList>
    </citation>
    <scope>NUCLEOTIDE SEQUENCE [LARGE SCALE GENOMIC DNA]</scope>
    <source>
        <strain evidence="1 2">DSM 11458</strain>
    </source>
</reference>
<dbReference type="Proteomes" id="UP000284407">
    <property type="component" value="Unassembled WGS sequence"/>
</dbReference>